<gene>
    <name evidence="1" type="ORF">N495_15420</name>
</gene>
<protein>
    <submittedName>
        <fullName evidence="1">Uncharacterized protein</fullName>
    </submittedName>
</protein>
<dbReference type="AlphaFoldDB" id="A0A0D1A243"/>
<dbReference type="EMBL" id="JXSU01000007">
    <property type="protein sequence ID" value="KIS24898.1"/>
    <property type="molecule type" value="Genomic_DNA"/>
</dbReference>
<evidence type="ECO:0000313" key="2">
    <source>
        <dbReference type="Proteomes" id="UP000032250"/>
    </source>
</evidence>
<accession>A0A0D1A243</accession>
<proteinExistence type="predicted"/>
<dbReference type="HOGENOM" id="CLU_1802713_0_0_9"/>
<dbReference type="OrthoDB" id="2167591at2"/>
<comment type="caution">
    <text evidence="1">The sequence shown here is derived from an EMBL/GenBank/DDBJ whole genome shotgun (WGS) entry which is preliminary data.</text>
</comment>
<dbReference type="Proteomes" id="UP000032250">
    <property type="component" value="Unassembled WGS sequence"/>
</dbReference>
<dbReference type="PATRIC" id="fig|1379739.3.peg.3479"/>
<reference evidence="1 2" key="1">
    <citation type="submission" date="2014-06" db="EMBL/GenBank/DDBJ databases">
        <title>Genome characterization of distinct group I Clostridium botulinum lineages.</title>
        <authorList>
            <person name="Giordani F."/>
            <person name="Anselmo A."/>
            <person name="Fillo S."/>
            <person name="Palozzi A.M."/>
            <person name="Fortunato A."/>
            <person name="Gentile B."/>
            <person name="Ciammaruconi A."/>
            <person name="Anniballi F."/>
            <person name="De Medici D."/>
            <person name="Lista F."/>
        </authorList>
    </citation>
    <scope>NUCLEOTIDE SEQUENCE [LARGE SCALE GENOMIC DNA]</scope>
    <source>
        <strain evidence="1 2">B2 450</strain>
    </source>
</reference>
<organism evidence="1 2">
    <name type="scientific">Clostridium botulinum B2 450</name>
    <dbReference type="NCBI Taxonomy" id="1379739"/>
    <lineage>
        <taxon>Bacteria</taxon>
        <taxon>Bacillati</taxon>
        <taxon>Bacillota</taxon>
        <taxon>Clostridia</taxon>
        <taxon>Eubacteriales</taxon>
        <taxon>Clostridiaceae</taxon>
        <taxon>Clostridium</taxon>
    </lineage>
</organism>
<evidence type="ECO:0000313" key="1">
    <source>
        <dbReference type="EMBL" id="KIS24898.1"/>
    </source>
</evidence>
<dbReference type="RefSeq" id="WP_043032355.1">
    <property type="nucleotide sequence ID" value="NZ_JXSU01000007.1"/>
</dbReference>
<sequence length="143" mass="17496">MNNNFRKLLNGNCIEKTFHLKNRIMERIKIGEYELSIQASKFHYCTPRETITDLYKYKEMEVAIFNKDAWVDLEENIFFNNWKHRNKFLQLYDGMVAGYVPIDIIQSLYNYIKDNMNKKQIKYKKRVINRQKLYEKRKKLGRL</sequence>
<name>A0A0D1A243_CLOBO</name>